<gene>
    <name evidence="2" type="ORF">NQ314_006803</name>
</gene>
<keyword evidence="3" id="KW-1185">Reference proteome</keyword>
<organism evidence="2 3">
    <name type="scientific">Rhamnusium bicolor</name>
    <dbReference type="NCBI Taxonomy" id="1586634"/>
    <lineage>
        <taxon>Eukaryota</taxon>
        <taxon>Metazoa</taxon>
        <taxon>Ecdysozoa</taxon>
        <taxon>Arthropoda</taxon>
        <taxon>Hexapoda</taxon>
        <taxon>Insecta</taxon>
        <taxon>Pterygota</taxon>
        <taxon>Neoptera</taxon>
        <taxon>Endopterygota</taxon>
        <taxon>Coleoptera</taxon>
        <taxon>Polyphaga</taxon>
        <taxon>Cucujiformia</taxon>
        <taxon>Chrysomeloidea</taxon>
        <taxon>Cerambycidae</taxon>
        <taxon>Lepturinae</taxon>
        <taxon>Rhagiini</taxon>
        <taxon>Rhamnusium</taxon>
    </lineage>
</organism>
<feature type="region of interest" description="Disordered" evidence="1">
    <location>
        <begin position="29"/>
        <end position="53"/>
    </location>
</feature>
<protein>
    <submittedName>
        <fullName evidence="2">Uncharacterized protein</fullName>
    </submittedName>
</protein>
<reference evidence="2" key="1">
    <citation type="journal article" date="2023" name="Insect Mol. Biol.">
        <title>Genome sequencing provides insights into the evolution of gene families encoding plant cell wall-degrading enzymes in longhorned beetles.</title>
        <authorList>
            <person name="Shin N.R."/>
            <person name="Okamura Y."/>
            <person name="Kirsch R."/>
            <person name="Pauchet Y."/>
        </authorList>
    </citation>
    <scope>NUCLEOTIDE SEQUENCE</scope>
    <source>
        <strain evidence="2">RBIC_L_NR</strain>
    </source>
</reference>
<sequence>MKVVNPKLSEMAVRSGGFGGKGGRWGYSGGFKGRENNGPRQHQRFPNNGGFKTNGFKKGKSILPVLILYLENTNYNFNKCIYYHKQFFLF</sequence>
<evidence type="ECO:0000313" key="2">
    <source>
        <dbReference type="EMBL" id="KAJ8955954.1"/>
    </source>
</evidence>
<dbReference type="Proteomes" id="UP001162156">
    <property type="component" value="Unassembled WGS sequence"/>
</dbReference>
<evidence type="ECO:0000256" key="1">
    <source>
        <dbReference type="SAM" id="MobiDB-lite"/>
    </source>
</evidence>
<evidence type="ECO:0000313" key="3">
    <source>
        <dbReference type="Proteomes" id="UP001162156"/>
    </source>
</evidence>
<proteinExistence type="predicted"/>
<accession>A0AAV8YWK0</accession>
<name>A0AAV8YWK0_9CUCU</name>
<comment type="caution">
    <text evidence="2">The sequence shown here is derived from an EMBL/GenBank/DDBJ whole genome shotgun (WGS) entry which is preliminary data.</text>
</comment>
<dbReference type="EMBL" id="JANEYF010001849">
    <property type="protein sequence ID" value="KAJ8955954.1"/>
    <property type="molecule type" value="Genomic_DNA"/>
</dbReference>
<dbReference type="AlphaFoldDB" id="A0AAV8YWK0"/>